<protein>
    <submittedName>
        <fullName evidence="1">NAD(P)-binding protein</fullName>
    </submittedName>
</protein>
<keyword evidence="2" id="KW-1185">Reference proteome</keyword>
<evidence type="ECO:0000313" key="2">
    <source>
        <dbReference type="Proteomes" id="UP000799750"/>
    </source>
</evidence>
<reference evidence="1" key="1">
    <citation type="journal article" date="2020" name="Stud. Mycol.">
        <title>101 Dothideomycetes genomes: a test case for predicting lifestyles and emergence of pathogens.</title>
        <authorList>
            <person name="Haridas S."/>
            <person name="Albert R."/>
            <person name="Binder M."/>
            <person name="Bloem J."/>
            <person name="Labutti K."/>
            <person name="Salamov A."/>
            <person name="Andreopoulos B."/>
            <person name="Baker S."/>
            <person name="Barry K."/>
            <person name="Bills G."/>
            <person name="Bluhm B."/>
            <person name="Cannon C."/>
            <person name="Castanera R."/>
            <person name="Culley D."/>
            <person name="Daum C."/>
            <person name="Ezra D."/>
            <person name="Gonzalez J."/>
            <person name="Henrissat B."/>
            <person name="Kuo A."/>
            <person name="Liang C."/>
            <person name="Lipzen A."/>
            <person name="Lutzoni F."/>
            <person name="Magnuson J."/>
            <person name="Mondo S."/>
            <person name="Nolan M."/>
            <person name="Ohm R."/>
            <person name="Pangilinan J."/>
            <person name="Park H.-J."/>
            <person name="Ramirez L."/>
            <person name="Alfaro M."/>
            <person name="Sun H."/>
            <person name="Tritt A."/>
            <person name="Yoshinaga Y."/>
            <person name="Zwiers L.-H."/>
            <person name="Turgeon B."/>
            <person name="Goodwin S."/>
            <person name="Spatafora J."/>
            <person name="Crous P."/>
            <person name="Grigoriev I."/>
        </authorList>
    </citation>
    <scope>NUCLEOTIDE SEQUENCE</scope>
    <source>
        <strain evidence="1">CBS 269.34</strain>
    </source>
</reference>
<dbReference type="Proteomes" id="UP000799750">
    <property type="component" value="Unassembled WGS sequence"/>
</dbReference>
<sequence length="360" mass="38159">MTADSVLIMGASGQIGGALVTVLRKQYPDLPITVFLRTHALDSAIASLGNVSIANGDFENPEGLAALEDTVSKHSVVINAATSRFLGPNEAVLRGLEKYKSTNNKNAILLHLSGTGNFSDNTRTGEYHATGEVDGLKLPFDDTDPTAVRGINAQHLPNGASDEVLMAAANGGKASVYFVCPCGVYGASEDHIGLLADSEEGRKYGNTPGVWAGWMLSNIQTLGFSPQVGEGSNVFRTVHVDDVVSLILHVYAKAVKDRDARDDFNGQSDTYGLEEVYSNLYIADGNKHTSSEISEIFSRAAVKLGYAQGLNGAVEVRSVPYGEAGTTARYLAGNMLFEAKNAKKLGWEAKAKGLAETLLG</sequence>
<organism evidence="1 2">
    <name type="scientific">Lophium mytilinum</name>
    <dbReference type="NCBI Taxonomy" id="390894"/>
    <lineage>
        <taxon>Eukaryota</taxon>
        <taxon>Fungi</taxon>
        <taxon>Dikarya</taxon>
        <taxon>Ascomycota</taxon>
        <taxon>Pezizomycotina</taxon>
        <taxon>Dothideomycetes</taxon>
        <taxon>Pleosporomycetidae</taxon>
        <taxon>Mytilinidiales</taxon>
        <taxon>Mytilinidiaceae</taxon>
        <taxon>Lophium</taxon>
    </lineage>
</organism>
<dbReference type="PANTHER" id="PTHR48079">
    <property type="entry name" value="PROTEIN YEEZ"/>
    <property type="match status" value="1"/>
</dbReference>
<dbReference type="SUPFAM" id="SSF51735">
    <property type="entry name" value="NAD(P)-binding Rossmann-fold domains"/>
    <property type="match status" value="1"/>
</dbReference>
<gene>
    <name evidence="1" type="ORF">BU16DRAFT_607971</name>
</gene>
<dbReference type="GO" id="GO:0004029">
    <property type="term" value="F:aldehyde dehydrogenase (NAD+) activity"/>
    <property type="evidence" value="ECO:0007669"/>
    <property type="project" value="TreeGrafter"/>
</dbReference>
<dbReference type="GO" id="GO:0005737">
    <property type="term" value="C:cytoplasm"/>
    <property type="evidence" value="ECO:0007669"/>
    <property type="project" value="TreeGrafter"/>
</dbReference>
<name>A0A6A6QXE7_9PEZI</name>
<dbReference type="PANTHER" id="PTHR48079:SF6">
    <property type="entry name" value="NAD(P)-BINDING DOMAIN-CONTAINING PROTEIN-RELATED"/>
    <property type="match status" value="1"/>
</dbReference>
<dbReference type="InterPro" id="IPR051783">
    <property type="entry name" value="NAD(P)-dependent_oxidoreduct"/>
</dbReference>
<accession>A0A6A6QXE7</accession>
<dbReference type="EMBL" id="MU004187">
    <property type="protein sequence ID" value="KAF2497125.1"/>
    <property type="molecule type" value="Genomic_DNA"/>
</dbReference>
<evidence type="ECO:0000313" key="1">
    <source>
        <dbReference type="EMBL" id="KAF2497125.1"/>
    </source>
</evidence>
<dbReference type="AlphaFoldDB" id="A0A6A6QXE7"/>
<dbReference type="Gene3D" id="3.40.50.720">
    <property type="entry name" value="NAD(P)-binding Rossmann-like Domain"/>
    <property type="match status" value="1"/>
</dbReference>
<proteinExistence type="predicted"/>
<dbReference type="InterPro" id="IPR036291">
    <property type="entry name" value="NAD(P)-bd_dom_sf"/>
</dbReference>
<dbReference type="OrthoDB" id="2130169at2759"/>